<dbReference type="SMART" id="SM00530">
    <property type="entry name" value="HTH_XRE"/>
    <property type="match status" value="1"/>
</dbReference>
<evidence type="ECO:0000313" key="3">
    <source>
        <dbReference type="EMBL" id="RFA37068.1"/>
    </source>
</evidence>
<dbReference type="Gene3D" id="1.10.260.40">
    <property type="entry name" value="lambda repressor-like DNA-binding domains"/>
    <property type="match status" value="1"/>
</dbReference>
<dbReference type="CDD" id="cd00093">
    <property type="entry name" value="HTH_XRE"/>
    <property type="match status" value="1"/>
</dbReference>
<dbReference type="PANTHER" id="PTHR46558:SF11">
    <property type="entry name" value="HTH-TYPE TRANSCRIPTIONAL REGULATOR XRE"/>
    <property type="match status" value="1"/>
</dbReference>
<dbReference type="PROSITE" id="PS50943">
    <property type="entry name" value="HTH_CROC1"/>
    <property type="match status" value="1"/>
</dbReference>
<organism evidence="3 4">
    <name type="scientific">Virgibacillus dokdonensis</name>
    <dbReference type="NCBI Taxonomy" id="302167"/>
    <lineage>
        <taxon>Bacteria</taxon>
        <taxon>Bacillati</taxon>
        <taxon>Bacillota</taxon>
        <taxon>Bacilli</taxon>
        <taxon>Bacillales</taxon>
        <taxon>Bacillaceae</taxon>
        <taxon>Virgibacillus</taxon>
    </lineage>
</organism>
<protein>
    <recommendedName>
        <fullName evidence="2">HTH cro/C1-type domain-containing protein</fullName>
    </recommendedName>
</protein>
<dbReference type="AlphaFoldDB" id="A0A3E0WW80"/>
<accession>A0A3E0WW80</accession>
<keyword evidence="1" id="KW-0238">DNA-binding</keyword>
<dbReference type="InterPro" id="IPR010982">
    <property type="entry name" value="Lambda_DNA-bd_dom_sf"/>
</dbReference>
<feature type="domain" description="HTH cro/C1-type" evidence="2">
    <location>
        <begin position="7"/>
        <end position="61"/>
    </location>
</feature>
<gene>
    <name evidence="3" type="ORF">CAI16_03070</name>
</gene>
<dbReference type="EMBL" id="NFZX01000003">
    <property type="protein sequence ID" value="RFA37068.1"/>
    <property type="molecule type" value="Genomic_DNA"/>
</dbReference>
<dbReference type="RefSeq" id="WP_116277232.1">
    <property type="nucleotide sequence ID" value="NZ_NFZX01000003.1"/>
</dbReference>
<dbReference type="SUPFAM" id="SSF47413">
    <property type="entry name" value="lambda repressor-like DNA-binding domains"/>
    <property type="match status" value="1"/>
</dbReference>
<dbReference type="InterPro" id="IPR001387">
    <property type="entry name" value="Cro/C1-type_HTH"/>
</dbReference>
<reference evidence="3 4" key="1">
    <citation type="submission" date="2017-05" db="EMBL/GenBank/DDBJ databases">
        <title>Virgibacillus sp. AK90 isolated from a saltern of Kakinada, India.</title>
        <authorList>
            <person name="Gupta V."/>
            <person name="Sidhu C."/>
            <person name="Korpole S."/>
            <person name="Pinnaka A.K."/>
        </authorList>
    </citation>
    <scope>NUCLEOTIDE SEQUENCE [LARGE SCALE GENOMIC DNA]</scope>
    <source>
        <strain evidence="3 4">AK90</strain>
    </source>
</reference>
<comment type="caution">
    <text evidence="3">The sequence shown here is derived from an EMBL/GenBank/DDBJ whole genome shotgun (WGS) entry which is preliminary data.</text>
</comment>
<dbReference type="GO" id="GO:0003677">
    <property type="term" value="F:DNA binding"/>
    <property type="evidence" value="ECO:0007669"/>
    <property type="project" value="UniProtKB-KW"/>
</dbReference>
<sequence length="121" mass="14304">MNFNDRLSNLRKMHKLSREELAKKLGVSYSTVAKYESGTREPDFNTLDNISLLFDVTTDYLLGRSDQPHLSKEEDITYFKNKIAEEFPDIDLMFKDMKSLTAEDMKEVYEYIKFKKSQKEK</sequence>
<evidence type="ECO:0000313" key="4">
    <source>
        <dbReference type="Proteomes" id="UP000256488"/>
    </source>
</evidence>
<dbReference type="Pfam" id="PF01381">
    <property type="entry name" value="HTH_3"/>
    <property type="match status" value="1"/>
</dbReference>
<name>A0A3E0WW80_9BACI</name>
<evidence type="ECO:0000259" key="2">
    <source>
        <dbReference type="PROSITE" id="PS50943"/>
    </source>
</evidence>
<dbReference type="PANTHER" id="PTHR46558">
    <property type="entry name" value="TRACRIPTIONAL REGULATORY PROTEIN-RELATED-RELATED"/>
    <property type="match status" value="1"/>
</dbReference>
<evidence type="ECO:0000256" key="1">
    <source>
        <dbReference type="ARBA" id="ARBA00023125"/>
    </source>
</evidence>
<dbReference type="Proteomes" id="UP000256488">
    <property type="component" value="Unassembled WGS sequence"/>
</dbReference>
<proteinExistence type="predicted"/>